<keyword evidence="1" id="KW-0812">Transmembrane</keyword>
<dbReference type="EMBL" id="NVBO01000276">
    <property type="protein sequence ID" value="PFR92617.1"/>
    <property type="molecule type" value="Genomic_DNA"/>
</dbReference>
<protein>
    <recommendedName>
        <fullName evidence="4">Tetratricopeptide repeat protein</fullName>
    </recommendedName>
</protein>
<dbReference type="Gene3D" id="1.25.40.10">
    <property type="entry name" value="Tetratricopeptide repeat domain"/>
    <property type="match status" value="1"/>
</dbReference>
<feature type="transmembrane region" description="Helical" evidence="1">
    <location>
        <begin position="6"/>
        <end position="26"/>
    </location>
</feature>
<dbReference type="AlphaFoldDB" id="A0AA44TD05"/>
<evidence type="ECO:0000313" key="3">
    <source>
        <dbReference type="Proteomes" id="UP000226357"/>
    </source>
</evidence>
<dbReference type="InterPro" id="IPR011990">
    <property type="entry name" value="TPR-like_helical_dom_sf"/>
</dbReference>
<dbReference type="SUPFAM" id="SSF48452">
    <property type="entry name" value="TPR-like"/>
    <property type="match status" value="1"/>
</dbReference>
<reference evidence="2 3" key="1">
    <citation type="submission" date="2017-09" db="EMBL/GenBank/DDBJ databases">
        <title>Large-scale bioinformatics analysis of Bacillus genomes uncovers conserved roles of natural products in bacterial physiology.</title>
        <authorList>
            <consortium name="Agbiome Team Llc"/>
            <person name="Bleich R.M."/>
            <person name="Grubbs K.J."/>
            <person name="Santa Maria K.C."/>
            <person name="Allen S.E."/>
            <person name="Farag S."/>
            <person name="Shank E.A."/>
            <person name="Bowers A."/>
        </authorList>
    </citation>
    <scope>NUCLEOTIDE SEQUENCE [LARGE SCALE GENOMIC DNA]</scope>
    <source>
        <strain evidence="2 3">AFS067272</strain>
    </source>
</reference>
<comment type="caution">
    <text evidence="2">The sequence shown here is derived from an EMBL/GenBank/DDBJ whole genome shotgun (WGS) entry which is preliminary data.</text>
</comment>
<evidence type="ECO:0000313" key="2">
    <source>
        <dbReference type="EMBL" id="PFR92617.1"/>
    </source>
</evidence>
<proteinExistence type="predicted"/>
<accession>A0AA44TD05</accession>
<evidence type="ECO:0000256" key="1">
    <source>
        <dbReference type="SAM" id="Phobius"/>
    </source>
</evidence>
<dbReference type="Proteomes" id="UP000226357">
    <property type="component" value="Unassembled WGS sequence"/>
</dbReference>
<organism evidence="2 3">
    <name type="scientific">Bacillus cereus</name>
    <dbReference type="NCBI Taxonomy" id="1396"/>
    <lineage>
        <taxon>Bacteria</taxon>
        <taxon>Bacillati</taxon>
        <taxon>Bacillota</taxon>
        <taxon>Bacilli</taxon>
        <taxon>Bacillales</taxon>
        <taxon>Bacillaceae</taxon>
        <taxon>Bacillus</taxon>
        <taxon>Bacillus cereus group</taxon>
    </lineage>
</organism>
<keyword evidence="1" id="KW-0472">Membrane</keyword>
<evidence type="ECO:0008006" key="4">
    <source>
        <dbReference type="Google" id="ProtNLM"/>
    </source>
</evidence>
<gene>
    <name evidence="2" type="ORF">COK38_22325</name>
</gene>
<sequence>MKLKLVLLGGLGAIMAALLVFYYLYWIKPYHLPEVKQGVSLEEQGLTFEKEEEVIKKLKSSNSTNEQGTTPYKDIIVQLEGNKSDQEKGVENLKKLIKDEPDNLEYLNMLRLYMNSHKLTKDFAGYLEEFPPTTSIKIQKALSYVDLLQDPDLGIAVLGQTSSKSIQELESILEENPHNWLARYARGLNNLYWPAGLNRAKSAIKDLSYCLAVVKSHEKKGDVLELWPQAYLAYGDALVKEGKIEEGIKVWKDGFSGYPDNKDLEKRARTNSDQAFAIVKEERGIEIFQRPNPNITDISILWKNK</sequence>
<keyword evidence="1" id="KW-1133">Transmembrane helix</keyword>
<dbReference type="RefSeq" id="WP_098523705.1">
    <property type="nucleotide sequence ID" value="NZ_NUYJ01000136.1"/>
</dbReference>
<name>A0AA44TD05_BACCE</name>